<dbReference type="GO" id="GO:0005829">
    <property type="term" value="C:cytosol"/>
    <property type="evidence" value="ECO:0007669"/>
    <property type="project" value="TreeGrafter"/>
</dbReference>
<evidence type="ECO:0000256" key="2">
    <source>
        <dbReference type="ARBA" id="ARBA00022695"/>
    </source>
</evidence>
<dbReference type="Gene3D" id="3.30.420.10">
    <property type="entry name" value="Ribonuclease H-like superfamily/Ribonuclease H"/>
    <property type="match status" value="1"/>
</dbReference>
<dbReference type="InterPro" id="IPR013520">
    <property type="entry name" value="Ribonucl_H"/>
</dbReference>
<dbReference type="Pfam" id="PF00929">
    <property type="entry name" value="RNase_T"/>
    <property type="match status" value="1"/>
</dbReference>
<dbReference type="GO" id="GO:0003676">
    <property type="term" value="F:nucleic acid binding"/>
    <property type="evidence" value="ECO:0007669"/>
    <property type="project" value="InterPro"/>
</dbReference>
<organism evidence="10 11">
    <name type="scientific">Enterococcus mundtii</name>
    <dbReference type="NCBI Taxonomy" id="53346"/>
    <lineage>
        <taxon>Bacteria</taxon>
        <taxon>Bacillati</taxon>
        <taxon>Bacillota</taxon>
        <taxon>Bacilli</taxon>
        <taxon>Lactobacillales</taxon>
        <taxon>Enterococcaceae</taxon>
        <taxon>Enterococcus</taxon>
    </lineage>
</organism>
<dbReference type="InterPro" id="IPR036420">
    <property type="entry name" value="BRCT_dom_sf"/>
</dbReference>
<evidence type="ECO:0000256" key="1">
    <source>
        <dbReference type="ARBA" id="ARBA00022679"/>
    </source>
</evidence>
<dbReference type="RefSeq" id="WP_081367436.1">
    <property type="nucleotide sequence ID" value="NZ_BJWA01000012.1"/>
</dbReference>
<feature type="domain" description="Exonuclease" evidence="8">
    <location>
        <begin position="4"/>
        <end position="166"/>
    </location>
</feature>
<keyword evidence="6" id="KW-0239">DNA-directed DNA polymerase</keyword>
<reference evidence="10 11" key="1">
    <citation type="submission" date="2017-05" db="EMBL/GenBank/DDBJ databases">
        <title>The Genome Sequence of Enterococcus mundtii 6B1_DIV0119.</title>
        <authorList>
            <consortium name="The Broad Institute Genomics Platform"/>
            <consortium name="The Broad Institute Genomic Center for Infectious Diseases"/>
            <person name="Earl A."/>
            <person name="Manson A."/>
            <person name="Schwartman J."/>
            <person name="Gilmore M."/>
            <person name="Abouelleil A."/>
            <person name="Cao P."/>
            <person name="Chapman S."/>
            <person name="Cusick C."/>
            <person name="Shea T."/>
            <person name="Young S."/>
            <person name="Neafsey D."/>
            <person name="Nusbaum C."/>
            <person name="Birren B."/>
        </authorList>
    </citation>
    <scope>NUCLEOTIDE SEQUENCE [LARGE SCALE GENOMIC DNA]</scope>
    <source>
        <strain evidence="10 11">6B1_DIV0119</strain>
    </source>
</reference>
<keyword evidence="4" id="KW-0540">Nuclease</keyword>
<evidence type="ECO:0000256" key="7">
    <source>
        <dbReference type="ARBA" id="ARBA00070925"/>
    </source>
</evidence>
<keyword evidence="5" id="KW-0378">Hydrolase</keyword>
<dbReference type="GeneID" id="61000224"/>
<keyword evidence="5" id="KW-0269">Exonuclease</keyword>
<dbReference type="InterPro" id="IPR036397">
    <property type="entry name" value="RNaseH_sf"/>
</dbReference>
<dbReference type="SUPFAM" id="SSF52113">
    <property type="entry name" value="BRCT domain"/>
    <property type="match status" value="1"/>
</dbReference>
<dbReference type="Gene3D" id="3.40.50.10190">
    <property type="entry name" value="BRCT domain"/>
    <property type="match status" value="1"/>
</dbReference>
<dbReference type="EMBL" id="NGMS01000001">
    <property type="protein sequence ID" value="OTP28210.1"/>
    <property type="molecule type" value="Genomic_DNA"/>
</dbReference>
<name>A0A1L8UWE9_ENTMU</name>
<gene>
    <name evidence="10" type="ORF">A5802_001949</name>
    <name evidence="9" type="ORF">EMU01_17700</name>
</gene>
<sequence>MSINFVAIDFETANQYRASACSVGMVKVENGKITDTYYSLIDPETEFDSYNIYIHGITPEMVDGERNYAQIANDILRFTEGLPLVAHYAPFDMGVIKDSNERYGITNFNREYFDSYYLSIQYVKALSYKLNHLAELIDFTFEHHHALEDAAACATLILYLCKENQFSSIEELISAANYKKFGEINGFSRRGFLKSSKSHLSVIQIQSIIDSVEGESIDPTHVFFQKSACFTGKLKSLTRVEAMEKLAGCGGIPEKGVTKNTHYLVMGDQDLRVVGEGGKSAKIKKAEKLLKNGQSIQLLGEYEFLQMINSNL</sequence>
<evidence type="ECO:0000259" key="8">
    <source>
        <dbReference type="SMART" id="SM00479"/>
    </source>
</evidence>
<dbReference type="EMBL" id="BJWA01000012">
    <property type="protein sequence ID" value="GEL80626.1"/>
    <property type="molecule type" value="Genomic_DNA"/>
</dbReference>
<accession>A0A1L8UWE9</accession>
<dbReference type="Proteomes" id="UP000195024">
    <property type="component" value="Unassembled WGS sequence"/>
</dbReference>
<dbReference type="GO" id="GO:0003887">
    <property type="term" value="F:DNA-directed DNA polymerase activity"/>
    <property type="evidence" value="ECO:0007669"/>
    <property type="project" value="UniProtKB-KW"/>
</dbReference>
<evidence type="ECO:0000256" key="4">
    <source>
        <dbReference type="ARBA" id="ARBA00022722"/>
    </source>
</evidence>
<evidence type="ECO:0000256" key="3">
    <source>
        <dbReference type="ARBA" id="ARBA00022705"/>
    </source>
</evidence>
<comment type="caution">
    <text evidence="10">The sequence shown here is derived from an EMBL/GenBank/DDBJ whole genome shotgun (WGS) entry which is preliminary data.</text>
</comment>
<dbReference type="FunFam" id="3.30.420.10:FF:000045">
    <property type="entry name" value="3'-5' exonuclease DinG"/>
    <property type="match status" value="1"/>
</dbReference>
<keyword evidence="3" id="KW-0235">DNA replication</keyword>
<keyword evidence="1" id="KW-0808">Transferase</keyword>
<dbReference type="SMART" id="SM00479">
    <property type="entry name" value="EXOIII"/>
    <property type="match status" value="1"/>
</dbReference>
<dbReference type="CDD" id="cd06130">
    <property type="entry name" value="DNA_pol_III_epsilon_like"/>
    <property type="match status" value="1"/>
</dbReference>
<evidence type="ECO:0000256" key="6">
    <source>
        <dbReference type="ARBA" id="ARBA00022932"/>
    </source>
</evidence>
<dbReference type="CDD" id="cd17748">
    <property type="entry name" value="BRCT_DNA_ligase_like"/>
    <property type="match status" value="1"/>
</dbReference>
<reference evidence="9 12" key="2">
    <citation type="submission" date="2019-07" db="EMBL/GenBank/DDBJ databases">
        <title>Whole genome shotgun sequence of Enterococcus mundtii NBRC 100490.</title>
        <authorList>
            <person name="Hosoyama A."/>
            <person name="Uohara A."/>
            <person name="Ohji S."/>
            <person name="Ichikawa N."/>
        </authorList>
    </citation>
    <scope>NUCLEOTIDE SEQUENCE [LARGE SCALE GENOMIC DNA]</scope>
    <source>
        <strain evidence="9 12">NBRC 100490</strain>
    </source>
</reference>
<dbReference type="PANTHER" id="PTHR30231:SF42">
    <property type="entry name" value="EXONUCLEASE"/>
    <property type="match status" value="1"/>
</dbReference>
<dbReference type="SUPFAM" id="SSF53098">
    <property type="entry name" value="Ribonuclease H-like"/>
    <property type="match status" value="1"/>
</dbReference>
<evidence type="ECO:0000313" key="11">
    <source>
        <dbReference type="Proteomes" id="UP000195024"/>
    </source>
</evidence>
<dbReference type="GO" id="GO:0006260">
    <property type="term" value="P:DNA replication"/>
    <property type="evidence" value="ECO:0007669"/>
    <property type="project" value="UniProtKB-KW"/>
</dbReference>
<dbReference type="InterPro" id="IPR012337">
    <property type="entry name" value="RNaseH-like_sf"/>
</dbReference>
<dbReference type="PANTHER" id="PTHR30231">
    <property type="entry name" value="DNA POLYMERASE III SUBUNIT EPSILON"/>
    <property type="match status" value="1"/>
</dbReference>
<evidence type="ECO:0000313" key="12">
    <source>
        <dbReference type="Proteomes" id="UP000321175"/>
    </source>
</evidence>
<protein>
    <recommendedName>
        <fullName evidence="7">DNA polymerase III polC-type</fullName>
    </recommendedName>
</protein>
<keyword evidence="12" id="KW-1185">Reference proteome</keyword>
<proteinExistence type="predicted"/>
<dbReference type="GO" id="GO:0008408">
    <property type="term" value="F:3'-5' exonuclease activity"/>
    <property type="evidence" value="ECO:0007669"/>
    <property type="project" value="TreeGrafter"/>
</dbReference>
<dbReference type="AlphaFoldDB" id="A0A1L8UWE9"/>
<evidence type="ECO:0000313" key="9">
    <source>
        <dbReference type="EMBL" id="GEL80626.1"/>
    </source>
</evidence>
<evidence type="ECO:0000256" key="5">
    <source>
        <dbReference type="ARBA" id="ARBA00022839"/>
    </source>
</evidence>
<keyword evidence="2" id="KW-0548">Nucleotidyltransferase</keyword>
<dbReference type="Proteomes" id="UP000321175">
    <property type="component" value="Unassembled WGS sequence"/>
</dbReference>
<evidence type="ECO:0000313" key="10">
    <source>
        <dbReference type="EMBL" id="OTP28210.1"/>
    </source>
</evidence>